<gene>
    <name evidence="14" type="ORF">LRS37_03830</name>
</gene>
<dbReference type="InterPro" id="IPR004843">
    <property type="entry name" value="Calcineurin-like_PHP"/>
</dbReference>
<organism evidence="14 15">
    <name type="scientific">Neobacillus sedimentimangrovi</name>
    <dbReference type="NCBI Taxonomy" id="2699460"/>
    <lineage>
        <taxon>Bacteria</taxon>
        <taxon>Bacillati</taxon>
        <taxon>Bacillota</taxon>
        <taxon>Bacilli</taxon>
        <taxon>Bacillales</taxon>
        <taxon>Bacillaceae</taxon>
        <taxon>Neobacillus</taxon>
    </lineage>
</organism>
<evidence type="ECO:0000259" key="13">
    <source>
        <dbReference type="Pfam" id="PF02872"/>
    </source>
</evidence>
<dbReference type="InterPro" id="IPR018337">
    <property type="entry name" value="Cell_wall/Cho-bd_repeat"/>
</dbReference>
<feature type="domain" description="Calcineurin-like phosphoesterase" evidence="12">
    <location>
        <begin position="663"/>
        <end position="897"/>
    </location>
</feature>
<dbReference type="SUPFAM" id="SSF69360">
    <property type="entry name" value="Cell wall binding repeat"/>
    <property type="match status" value="2"/>
</dbReference>
<dbReference type="SUPFAM" id="SSF55816">
    <property type="entry name" value="5'-nucleotidase (syn. UDP-sugar hydrolase), C-terminal domain"/>
    <property type="match status" value="2"/>
</dbReference>
<evidence type="ECO:0000256" key="11">
    <source>
        <dbReference type="PROSITE-ProRule" id="PRU00591"/>
    </source>
</evidence>
<comment type="catalytic activity">
    <reaction evidence="1">
        <text>a ribonucleoside 3'-phosphate + H2O = a ribonucleoside + phosphate</text>
        <dbReference type="Rhea" id="RHEA:10144"/>
        <dbReference type="ChEBI" id="CHEBI:13197"/>
        <dbReference type="ChEBI" id="CHEBI:15377"/>
        <dbReference type="ChEBI" id="CHEBI:18254"/>
        <dbReference type="ChEBI" id="CHEBI:43474"/>
        <dbReference type="EC" id="3.1.3.6"/>
    </reaction>
</comment>
<keyword evidence="5" id="KW-0479">Metal-binding</keyword>
<feature type="repeat" description="Cell wall-binding" evidence="11">
    <location>
        <begin position="1302"/>
        <end position="1321"/>
    </location>
</feature>
<dbReference type="Pfam" id="PF19127">
    <property type="entry name" value="Choline_bind_3"/>
    <property type="match status" value="4"/>
</dbReference>
<keyword evidence="8" id="KW-0547">Nucleotide-binding</keyword>
<dbReference type="Pfam" id="PF19085">
    <property type="entry name" value="Choline_bind_2"/>
    <property type="match status" value="1"/>
</dbReference>
<comment type="caution">
    <text evidence="14">The sequence shown here is derived from an EMBL/GenBank/DDBJ whole genome shotgun (WGS) entry which is preliminary data.</text>
</comment>
<dbReference type="Gene3D" id="3.90.780.10">
    <property type="entry name" value="5'-Nucleotidase, C-terminal domain"/>
    <property type="match status" value="2"/>
</dbReference>
<dbReference type="InterPro" id="IPR041827">
    <property type="entry name" value="CpdB_N"/>
</dbReference>
<evidence type="ECO:0000256" key="9">
    <source>
        <dbReference type="ARBA" id="ARBA00022801"/>
    </source>
</evidence>
<dbReference type="Pfam" id="PF00149">
    <property type="entry name" value="Metallophos"/>
    <property type="match status" value="2"/>
</dbReference>
<feature type="repeat" description="Cell wall-binding" evidence="11">
    <location>
        <begin position="1343"/>
        <end position="1362"/>
    </location>
</feature>
<evidence type="ECO:0000256" key="5">
    <source>
        <dbReference type="ARBA" id="ARBA00022723"/>
    </source>
</evidence>
<accession>A0ABS8QFJ6</accession>
<keyword evidence="7" id="KW-0677">Repeat</keyword>
<dbReference type="PRINTS" id="PR01607">
    <property type="entry name" value="APYRASEFAMLY"/>
</dbReference>
<evidence type="ECO:0000259" key="12">
    <source>
        <dbReference type="Pfam" id="PF00149"/>
    </source>
</evidence>
<dbReference type="InterPro" id="IPR029052">
    <property type="entry name" value="Metallo-depent_PP-like"/>
</dbReference>
<comment type="cofactor">
    <cofactor evidence="3">
        <name>a divalent metal cation</name>
        <dbReference type="ChEBI" id="CHEBI:60240"/>
    </cofactor>
</comment>
<keyword evidence="6" id="KW-0732">Signal</keyword>
<dbReference type="PROSITE" id="PS51170">
    <property type="entry name" value="CW"/>
    <property type="match status" value="7"/>
</dbReference>
<keyword evidence="15" id="KW-1185">Reference proteome</keyword>
<dbReference type="CDD" id="cd07410">
    <property type="entry name" value="MPP_CpdB_N"/>
    <property type="match status" value="1"/>
</dbReference>
<evidence type="ECO:0000256" key="2">
    <source>
        <dbReference type="ARBA" id="ARBA00001730"/>
    </source>
</evidence>
<comment type="subcellular location">
    <subcellularLocation>
        <location evidence="4">Cell envelope</location>
    </subcellularLocation>
</comment>
<feature type="domain" description="Calcineurin-like phosphoesterase" evidence="12">
    <location>
        <begin position="42"/>
        <end position="285"/>
    </location>
</feature>
<evidence type="ECO:0000256" key="4">
    <source>
        <dbReference type="ARBA" id="ARBA00004196"/>
    </source>
</evidence>
<feature type="domain" description="5'-Nucleotidase C-terminal" evidence="13">
    <location>
        <begin position="443"/>
        <end position="563"/>
    </location>
</feature>
<evidence type="ECO:0000256" key="8">
    <source>
        <dbReference type="ARBA" id="ARBA00022741"/>
    </source>
</evidence>
<feature type="repeat" description="Cell wall-binding" evidence="11">
    <location>
        <begin position="1159"/>
        <end position="1178"/>
    </location>
</feature>
<dbReference type="Pfam" id="PF02872">
    <property type="entry name" value="5_nucleotid_C"/>
    <property type="match status" value="2"/>
</dbReference>
<evidence type="ECO:0000313" key="14">
    <source>
        <dbReference type="EMBL" id="MCD4838009.1"/>
    </source>
</evidence>
<evidence type="ECO:0000256" key="6">
    <source>
        <dbReference type="ARBA" id="ARBA00022729"/>
    </source>
</evidence>
<comment type="catalytic activity">
    <reaction evidence="2">
        <text>a nucleoside 2',3'-cyclic phosphate + H2O = a nucleoside 3'-phosphate + H(+)</text>
        <dbReference type="Rhea" id="RHEA:19621"/>
        <dbReference type="ChEBI" id="CHEBI:15377"/>
        <dbReference type="ChEBI" id="CHEBI:15378"/>
        <dbReference type="ChEBI" id="CHEBI:66949"/>
        <dbReference type="ChEBI" id="CHEBI:66954"/>
        <dbReference type="EC" id="3.1.4.16"/>
    </reaction>
</comment>
<dbReference type="InterPro" id="IPR036907">
    <property type="entry name" value="5'-Nucleotdase_C_sf"/>
</dbReference>
<evidence type="ECO:0000256" key="7">
    <source>
        <dbReference type="ARBA" id="ARBA00022737"/>
    </source>
</evidence>
<dbReference type="InterPro" id="IPR008334">
    <property type="entry name" value="5'-Nucleotdase_C"/>
</dbReference>
<dbReference type="InterPro" id="IPR006179">
    <property type="entry name" value="5_nucleotidase/apyrase"/>
</dbReference>
<keyword evidence="10" id="KW-0511">Multifunctional enzyme</keyword>
<evidence type="ECO:0000256" key="10">
    <source>
        <dbReference type="ARBA" id="ARBA00023268"/>
    </source>
</evidence>
<evidence type="ECO:0000256" key="1">
    <source>
        <dbReference type="ARBA" id="ARBA00000527"/>
    </source>
</evidence>
<feature type="repeat" description="Cell wall-binding" evidence="11">
    <location>
        <begin position="1199"/>
        <end position="1218"/>
    </location>
</feature>
<protein>
    <submittedName>
        <fullName evidence="14">Bifunctional 2',3'-cyclic-nucleotide 2'-phosphodiesterase/3'-nucleotidase</fullName>
    </submittedName>
</protein>
<dbReference type="SUPFAM" id="SSF56300">
    <property type="entry name" value="Metallo-dependent phosphatases"/>
    <property type="match status" value="2"/>
</dbReference>
<evidence type="ECO:0000313" key="15">
    <source>
        <dbReference type="Proteomes" id="UP001162836"/>
    </source>
</evidence>
<dbReference type="Proteomes" id="UP001162836">
    <property type="component" value="Unassembled WGS sequence"/>
</dbReference>
<proteinExistence type="predicted"/>
<dbReference type="Gene3D" id="3.60.21.10">
    <property type="match status" value="2"/>
</dbReference>
<feature type="repeat" description="Cell wall-binding" evidence="11">
    <location>
        <begin position="1179"/>
        <end position="1198"/>
    </location>
</feature>
<dbReference type="PROSITE" id="PS00786">
    <property type="entry name" value="5_NUCLEOTIDASE_2"/>
    <property type="match status" value="2"/>
</dbReference>
<evidence type="ECO:0000256" key="3">
    <source>
        <dbReference type="ARBA" id="ARBA00001968"/>
    </source>
</evidence>
<dbReference type="Pfam" id="PF01473">
    <property type="entry name" value="Choline_bind_1"/>
    <property type="match status" value="1"/>
</dbReference>
<dbReference type="NCBIfam" id="NF006938">
    <property type="entry name" value="PRK09420.1"/>
    <property type="match status" value="1"/>
</dbReference>
<dbReference type="PANTHER" id="PTHR11575:SF24">
    <property type="entry name" value="5'-NUCLEOTIDASE"/>
    <property type="match status" value="1"/>
</dbReference>
<dbReference type="Gene3D" id="2.10.270.10">
    <property type="entry name" value="Cholin Binding"/>
    <property type="match status" value="3"/>
</dbReference>
<feature type="domain" description="5'-Nucleotidase C-terminal" evidence="13">
    <location>
        <begin position="970"/>
        <end position="1118"/>
    </location>
</feature>
<dbReference type="PANTHER" id="PTHR11575">
    <property type="entry name" value="5'-NUCLEOTIDASE-RELATED"/>
    <property type="match status" value="1"/>
</dbReference>
<feature type="repeat" description="Cell wall-binding" evidence="11">
    <location>
        <begin position="1220"/>
        <end position="1239"/>
    </location>
</feature>
<sequence length="1381" mass="153762">MKRRILTTSLVSVLAFSGIPYNVLPSVVKAEGTVETAPTATLRILETTDLHSNVLSYDYFKDAPVPDYGLTKTATLIKQAREQVKNSMLFDAGDTIQGNPLASYVAKVDRLGPDETHPIFKAMNYLDYDAGIVGNHEFNYGLDYLNDVLEEAKFPIVNANIYHDDQDKDPSNDKNYFTPYQMIDKKIIDDNGQEHSIKVGVIGFAPPQIMQWDKDHLVGKVIVKDIVAEAKKYIPKMKKEGADVIVAIAHSGCDITSEGQELAENAVYDLTKVEGIDAMLFGHAHLRFPEDASFKDKSRIDQNKGTINGIHAVEAGYWGNNLGVLDLALVQDKNGKWKVDKANSKAATRPVDAHTAEDENIVKNVKDEHQATLDYVRSKIGETKIPMHSFFTRVMDDAVTQIVNAAQMDYVKKWIEKNAPEYKDVPVLSAAAPFKGGRGGVGDYTNIAKGDVSIKSAADLYLFDNTLKALEVTGDQVKRWIEKSAEQFNTIDPNKEGYQELLDYDFRPYNYDVLDGVKYQIDVTKPVGQRVINLTLLDGTPVDPNGKYIVATNNYRAGGSGGLAELKNAKVVVDSPFENRQILMDYISSKGTINPAPDNNWQIAPVGGKAKLVFHSSPDALAYLSETPNVKDLGASKTKEGYQLFELVQEKVPTPNENVKVQILGINDFHGQIDITKTVNGKPVGRADYLAAYLKEREATNPNTLLVHVGDAVGASSPASALLQDEPTIKILNKLGFDLGTLGNHEFDEGVKEMLRLIHGGEHPVTKEKYGVFEGADFPYVAANVIDKNTNKPLLDPYKVVEVGGVKVGFIGVVYSDTPSIVIPSGVEGVTFTDEVEAINKYTEELKAQGVKAIVVLAHNPGYSNTDGTGAVGEVVDFANQVDDEVDIIFGAHDHRYLNATVDNKLLVQAYSSGTAIADVDLEIDPETKDIVNKKAEVVTTFQEGVTPDPEIKEMVETFVADVEPIINEVVGVAATELTGEQNEHGESTLGNLIADSMRAEMNTDFAFMNPGGIRANLNAGEITWGELFTIQPFGNDLVKMTLTGAKIRELLNQQFNPEKVRLLQISGLSYTWSNELPYGEKVLDIYLPDGSLLDEDAEYTVTVNNFMAGGGDNYTALLDGKDKVIGPTDIKGLVNYVKAQNGPISAKIEGRHLKVILTHKWIKLNGHWYYFDQNGNKVTGWEQINGKWYFFNEEGIMQTGWYKEKGKWYYLDATNGDMKVNWARINGKWYFFNSHGDMKTGWHKEKGKWYYLDAINGDMKVNWAKINGKWYFFNSHGDMKTGWHKEKGKWYYLDAINGDMKVNWAKINGKWYYFNSNGEMQTGWIYLGRKWYFLDKINGDMKTGWIQDGTKWYYLYPNGEMAVNTVINGYRVGKDGAWIR</sequence>
<dbReference type="InterPro" id="IPR006146">
    <property type="entry name" value="5'-Nucleotdase_CS"/>
</dbReference>
<feature type="repeat" description="Cell wall-binding" evidence="11">
    <location>
        <begin position="1261"/>
        <end position="1280"/>
    </location>
</feature>
<reference evidence="14 15" key="1">
    <citation type="journal article" date="2023" name="Antonie Van Leeuwenhoek">
        <title>Unveiling the genomic potential of a novel thermostable glycoside hydrolases producing Neobacillus sedimentimangrovi UE25.</title>
        <authorList>
            <person name="Ejaz U."/>
            <person name="Saleem F."/>
            <person name="Rashid R."/>
            <person name="Hasan K.A."/>
            <person name="Syed M.N."/>
            <person name="Sohail M."/>
        </authorList>
    </citation>
    <scope>NUCLEOTIDE SEQUENCE [LARGE SCALE GENOMIC DNA]</scope>
    <source>
        <strain evidence="14 15">UE25</strain>
    </source>
</reference>
<keyword evidence="9" id="KW-0378">Hydrolase</keyword>
<dbReference type="EMBL" id="JAJODE010000006">
    <property type="protein sequence ID" value="MCD4838009.1"/>
    <property type="molecule type" value="Genomic_DNA"/>
</dbReference>
<name>A0ABS8QFJ6_9BACI</name>
<dbReference type="PROSITE" id="PS00785">
    <property type="entry name" value="5_NUCLEOTIDASE_1"/>
    <property type="match status" value="1"/>
</dbReference>